<feature type="domain" description="Oxidoreductase molybdopterin-binding" evidence="1">
    <location>
        <begin position="51"/>
        <end position="195"/>
    </location>
</feature>
<dbReference type="EMBL" id="JAATJB010000008">
    <property type="protein sequence ID" value="NJB98366.1"/>
    <property type="molecule type" value="Genomic_DNA"/>
</dbReference>
<dbReference type="RefSeq" id="WP_241213430.1">
    <property type="nucleotide sequence ID" value="NZ_BAAADY010000023.1"/>
</dbReference>
<protein>
    <submittedName>
        <fullName evidence="2">DMSO/TMAO reductase YedYZ molybdopterin-dependent catalytic subunit</fullName>
    </submittedName>
</protein>
<dbReference type="Pfam" id="PF00174">
    <property type="entry name" value="Oxidored_molyb"/>
    <property type="match status" value="1"/>
</dbReference>
<sequence length="246" mass="28351">MDEDSKLTRSKRAWAEAGKFLTGRTSRPEAERLPPGQHLVTNWPVLDLGRQPEVRPERWRLTIDGMVARPLTLDWPAFEALATDERVSDIHCVTSWSRYDNRWAGVATQRLLAMVEPRDEAEAVMLHGYDGYTTNLLLADFAAPDALIAHRWEGKPLHRDHGGPARLVVPHLYFWKSAKWIARIEVIGRDRPGFWEVNGYHLRGDPWAEERYSHRAGRRPTNTRAPIRSYPHDAADAGHIFWRHAF</sequence>
<evidence type="ECO:0000313" key="3">
    <source>
        <dbReference type="Proteomes" id="UP000531251"/>
    </source>
</evidence>
<gene>
    <name evidence="2" type="ORF">GGR89_002698</name>
</gene>
<dbReference type="Proteomes" id="UP000531251">
    <property type="component" value="Unassembled WGS sequence"/>
</dbReference>
<dbReference type="SUPFAM" id="SSF56524">
    <property type="entry name" value="Oxidoreductase molybdopterin-binding domain"/>
    <property type="match status" value="1"/>
</dbReference>
<evidence type="ECO:0000313" key="2">
    <source>
        <dbReference type="EMBL" id="NJB98366.1"/>
    </source>
</evidence>
<dbReference type="PANTHER" id="PTHR43032">
    <property type="entry name" value="PROTEIN-METHIONINE-SULFOXIDE REDUCTASE"/>
    <property type="match status" value="1"/>
</dbReference>
<organism evidence="2 3">
    <name type="scientific">Sphingomonas trueperi</name>
    <dbReference type="NCBI Taxonomy" id="53317"/>
    <lineage>
        <taxon>Bacteria</taxon>
        <taxon>Pseudomonadati</taxon>
        <taxon>Pseudomonadota</taxon>
        <taxon>Alphaproteobacteria</taxon>
        <taxon>Sphingomonadales</taxon>
        <taxon>Sphingomonadaceae</taxon>
        <taxon>Sphingomonas</taxon>
    </lineage>
</organism>
<dbReference type="InterPro" id="IPR000572">
    <property type="entry name" value="OxRdtase_Mopterin-bd_dom"/>
</dbReference>
<reference evidence="2 3" key="1">
    <citation type="submission" date="2020-03" db="EMBL/GenBank/DDBJ databases">
        <title>Genomic Encyclopedia of Type Strains, Phase IV (KMG-IV): sequencing the most valuable type-strain genomes for metagenomic binning, comparative biology and taxonomic classification.</title>
        <authorList>
            <person name="Goeker M."/>
        </authorList>
    </citation>
    <scope>NUCLEOTIDE SEQUENCE [LARGE SCALE GENOMIC DNA]</scope>
    <source>
        <strain evidence="2 3">DSM 7225</strain>
    </source>
</reference>
<dbReference type="PANTHER" id="PTHR43032:SF4">
    <property type="entry name" value="OXIDOREDUCTASE MOLYBDOPTERIN-BINDING DOMAIN-CONTAINING PROTEIN"/>
    <property type="match status" value="1"/>
</dbReference>
<dbReference type="InterPro" id="IPR036374">
    <property type="entry name" value="OxRdtase_Mopterin-bd_sf"/>
</dbReference>
<proteinExistence type="predicted"/>
<dbReference type="CDD" id="cd02109">
    <property type="entry name" value="arch_bact_SO_family_Moco"/>
    <property type="match status" value="1"/>
</dbReference>
<name>A0A7X5XZP5_9SPHN</name>
<dbReference type="Gene3D" id="3.90.420.10">
    <property type="entry name" value="Oxidoreductase, molybdopterin-binding domain"/>
    <property type="match status" value="1"/>
</dbReference>
<accession>A0A7X5XZP5</accession>
<dbReference type="AlphaFoldDB" id="A0A7X5XZP5"/>
<keyword evidence="3" id="KW-1185">Reference proteome</keyword>
<comment type="caution">
    <text evidence="2">The sequence shown here is derived from an EMBL/GenBank/DDBJ whole genome shotgun (WGS) entry which is preliminary data.</text>
</comment>
<evidence type="ECO:0000259" key="1">
    <source>
        <dbReference type="Pfam" id="PF00174"/>
    </source>
</evidence>